<comment type="caution">
    <text evidence="1">The sequence shown here is derived from an EMBL/GenBank/DDBJ whole genome shotgun (WGS) entry which is preliminary data.</text>
</comment>
<dbReference type="Proteomes" id="UP000467840">
    <property type="component" value="Chromosome 10"/>
</dbReference>
<protein>
    <submittedName>
        <fullName evidence="1">Uncharacterized protein</fullName>
    </submittedName>
</protein>
<name>A0A6A6N0S3_HEVBR</name>
<evidence type="ECO:0000313" key="2">
    <source>
        <dbReference type="Proteomes" id="UP000467840"/>
    </source>
</evidence>
<accession>A0A6A6N0S3</accession>
<sequence>MSLLGIRISSRTKLSSSSLNESLDVIEPLVQEAFELSRDDKLNVAISYNLNNREATIVEGEMSLGDKLEEMVKELNVLPPQHDRYDVANIGLDISHIKLSLSIE</sequence>
<evidence type="ECO:0000313" key="1">
    <source>
        <dbReference type="EMBL" id="KAF2318258.1"/>
    </source>
</evidence>
<gene>
    <name evidence="1" type="ORF">GH714_003763</name>
</gene>
<reference evidence="1 2" key="1">
    <citation type="journal article" date="2020" name="Mol. Plant">
        <title>The Chromosome-Based Rubber Tree Genome Provides New Insights into Spurge Genome Evolution and Rubber Biosynthesis.</title>
        <authorList>
            <person name="Liu J."/>
            <person name="Shi C."/>
            <person name="Shi C.C."/>
            <person name="Li W."/>
            <person name="Zhang Q.J."/>
            <person name="Zhang Y."/>
            <person name="Li K."/>
            <person name="Lu H.F."/>
            <person name="Shi C."/>
            <person name="Zhu S.T."/>
            <person name="Xiao Z.Y."/>
            <person name="Nan H."/>
            <person name="Yue Y."/>
            <person name="Zhu X.G."/>
            <person name="Wu Y."/>
            <person name="Hong X.N."/>
            <person name="Fan G.Y."/>
            <person name="Tong Y."/>
            <person name="Zhang D."/>
            <person name="Mao C.L."/>
            <person name="Liu Y.L."/>
            <person name="Hao S.J."/>
            <person name="Liu W.Q."/>
            <person name="Lv M.Q."/>
            <person name="Zhang H.B."/>
            <person name="Liu Y."/>
            <person name="Hu-Tang G.R."/>
            <person name="Wang J.P."/>
            <person name="Wang J.H."/>
            <person name="Sun Y.H."/>
            <person name="Ni S.B."/>
            <person name="Chen W.B."/>
            <person name="Zhang X.C."/>
            <person name="Jiao Y.N."/>
            <person name="Eichler E.E."/>
            <person name="Li G.H."/>
            <person name="Liu X."/>
            <person name="Gao L.Z."/>
        </authorList>
    </citation>
    <scope>NUCLEOTIDE SEQUENCE [LARGE SCALE GENOMIC DNA]</scope>
    <source>
        <strain evidence="2">cv. GT1</strain>
        <tissue evidence="1">Leaf</tissue>
    </source>
</reference>
<dbReference type="AlphaFoldDB" id="A0A6A6N0S3"/>
<keyword evidence="2" id="KW-1185">Reference proteome</keyword>
<proteinExistence type="predicted"/>
<dbReference type="EMBL" id="JAAGAX010000003">
    <property type="protein sequence ID" value="KAF2318258.1"/>
    <property type="molecule type" value="Genomic_DNA"/>
</dbReference>
<organism evidence="1 2">
    <name type="scientific">Hevea brasiliensis</name>
    <name type="common">Para rubber tree</name>
    <name type="synonym">Siphonia brasiliensis</name>
    <dbReference type="NCBI Taxonomy" id="3981"/>
    <lineage>
        <taxon>Eukaryota</taxon>
        <taxon>Viridiplantae</taxon>
        <taxon>Streptophyta</taxon>
        <taxon>Embryophyta</taxon>
        <taxon>Tracheophyta</taxon>
        <taxon>Spermatophyta</taxon>
        <taxon>Magnoliopsida</taxon>
        <taxon>eudicotyledons</taxon>
        <taxon>Gunneridae</taxon>
        <taxon>Pentapetalae</taxon>
        <taxon>rosids</taxon>
        <taxon>fabids</taxon>
        <taxon>Malpighiales</taxon>
        <taxon>Euphorbiaceae</taxon>
        <taxon>Crotonoideae</taxon>
        <taxon>Micrandreae</taxon>
        <taxon>Hevea</taxon>
    </lineage>
</organism>